<sequence length="562" mass="60926">MTELRAWQKEAFEAWRGAGNRAIVEAVTGTGKTRVGVAAIVSARSLNQQVLVVVPTIDLLEQWHSEVKQQLPSVSVGRRGNGHRDDFRHSSVLITTIQSAIMKGAPQPRPGALMIADEVHRYGTDGFARVFTDRFDHRLGLTATLERQDEGVDTHILPYFRTTIAGCDFARGRRDNVLAPVRVMTVAIEFTPEERTKFEEHDAIARDARTSLITKYDCVASPFGEFMKTVTKLAEQRDLPEGRLASRYLSAFSKRRSLLADCQGKIQALGTLAPALAKSDRSIVFSETKASAEAGSAVLREHGVQSSAYSSGLDRLARTRVLQQFRSGALTNLVAPRVLDEGIDVPAVDVGVIIASSSSRRQMIQRMGRILRLKPGDRAAAFVIMYVPGTMEDPSLGAHEAFLEQLLDIADEQVDVPIAQAPALLTEWLTRPVEPSPVPVRVPSKQPTSNEPVAAAEVSESRGQEHRATVSPAAPSSLTAVPTDAPEPIGTSGEIDVMLRYAATLPADEAHMIVELFGLAGQPPRTVVQVSKLCGVTADAVAHLRQRAIEATAKFTSARDSG</sequence>
<dbReference type="PROSITE" id="PS51192">
    <property type="entry name" value="HELICASE_ATP_BIND_1"/>
    <property type="match status" value="1"/>
</dbReference>
<dbReference type="GO" id="GO:0016787">
    <property type="term" value="F:hydrolase activity"/>
    <property type="evidence" value="ECO:0007669"/>
    <property type="project" value="UniProtKB-KW"/>
</dbReference>
<name>A0ABU4D5U3_9NOCA</name>
<keyword evidence="9" id="KW-1185">Reference proteome</keyword>
<evidence type="ECO:0000256" key="1">
    <source>
        <dbReference type="ARBA" id="ARBA00022741"/>
    </source>
</evidence>
<evidence type="ECO:0000256" key="3">
    <source>
        <dbReference type="ARBA" id="ARBA00022806"/>
    </source>
</evidence>
<keyword evidence="2 8" id="KW-0378">Hydrolase</keyword>
<protein>
    <submittedName>
        <fullName evidence="8">DEAD/DEAH box helicase</fullName>
        <ecNumber evidence="8">3.6.4.-</ecNumber>
    </submittedName>
</protein>
<dbReference type="Gene3D" id="3.40.50.300">
    <property type="entry name" value="P-loop containing nucleotide triphosphate hydrolases"/>
    <property type="match status" value="2"/>
</dbReference>
<keyword evidence="1" id="KW-0547">Nucleotide-binding</keyword>
<dbReference type="CDD" id="cd17926">
    <property type="entry name" value="DEXHc_RE"/>
    <property type="match status" value="1"/>
</dbReference>
<evidence type="ECO:0000256" key="4">
    <source>
        <dbReference type="ARBA" id="ARBA00022840"/>
    </source>
</evidence>
<evidence type="ECO:0000259" key="7">
    <source>
        <dbReference type="PROSITE" id="PS51194"/>
    </source>
</evidence>
<evidence type="ECO:0000256" key="2">
    <source>
        <dbReference type="ARBA" id="ARBA00022801"/>
    </source>
</evidence>
<gene>
    <name evidence="8" type="ORF">R3P93_18070</name>
</gene>
<dbReference type="SMART" id="SM00490">
    <property type="entry name" value="HELICc"/>
    <property type="match status" value="1"/>
</dbReference>
<dbReference type="SUPFAM" id="SSF52540">
    <property type="entry name" value="P-loop containing nucleoside triphosphate hydrolases"/>
    <property type="match status" value="1"/>
</dbReference>
<evidence type="ECO:0000313" key="8">
    <source>
        <dbReference type="EMBL" id="MDV6304471.1"/>
    </source>
</evidence>
<organism evidence="8 9">
    <name type="scientific">Rhodococcus cerastii</name>
    <dbReference type="NCBI Taxonomy" id="908616"/>
    <lineage>
        <taxon>Bacteria</taxon>
        <taxon>Bacillati</taxon>
        <taxon>Actinomycetota</taxon>
        <taxon>Actinomycetes</taxon>
        <taxon>Mycobacteriales</taxon>
        <taxon>Nocardiaceae</taxon>
        <taxon>Rhodococcus</taxon>
    </lineage>
</organism>
<dbReference type="SMART" id="SM00487">
    <property type="entry name" value="DEXDc"/>
    <property type="match status" value="1"/>
</dbReference>
<keyword evidence="4" id="KW-0067">ATP-binding</keyword>
<feature type="domain" description="Helicase ATP-binding" evidence="6">
    <location>
        <begin position="13"/>
        <end position="163"/>
    </location>
</feature>
<reference evidence="8 9" key="1">
    <citation type="submission" date="2023-10" db="EMBL/GenBank/DDBJ databases">
        <title>Development of a sustainable strategy for remediation of hydrocarbon-contaminated territories based on the waste exchange concept.</title>
        <authorList>
            <person name="Krivoruchko A."/>
        </authorList>
    </citation>
    <scope>NUCLEOTIDE SEQUENCE [LARGE SCALE GENOMIC DNA]</scope>
    <source>
        <strain evidence="8 9">IEGM 1327</strain>
    </source>
</reference>
<dbReference type="PROSITE" id="PS51194">
    <property type="entry name" value="HELICASE_CTER"/>
    <property type="match status" value="1"/>
</dbReference>
<dbReference type="EMBL" id="JAWLKF010000011">
    <property type="protein sequence ID" value="MDV6304471.1"/>
    <property type="molecule type" value="Genomic_DNA"/>
</dbReference>
<dbReference type="PANTHER" id="PTHR11274">
    <property type="entry name" value="RAD25/XP-B DNA REPAIR HELICASE"/>
    <property type="match status" value="1"/>
</dbReference>
<feature type="compositionally biased region" description="Basic and acidic residues" evidence="5">
    <location>
        <begin position="459"/>
        <end position="468"/>
    </location>
</feature>
<keyword evidence="3 8" id="KW-0347">Helicase</keyword>
<evidence type="ECO:0000313" key="9">
    <source>
        <dbReference type="Proteomes" id="UP001186104"/>
    </source>
</evidence>
<dbReference type="Pfam" id="PF04851">
    <property type="entry name" value="ResIII"/>
    <property type="match status" value="1"/>
</dbReference>
<dbReference type="RefSeq" id="WP_317533659.1">
    <property type="nucleotide sequence ID" value="NZ_JAWLKF010000011.1"/>
</dbReference>
<comment type="caution">
    <text evidence="8">The sequence shown here is derived from an EMBL/GenBank/DDBJ whole genome shotgun (WGS) entry which is preliminary data.</text>
</comment>
<feature type="domain" description="Helicase C-terminal" evidence="7">
    <location>
        <begin position="271"/>
        <end position="429"/>
    </location>
</feature>
<dbReference type="InterPro" id="IPR027417">
    <property type="entry name" value="P-loop_NTPase"/>
</dbReference>
<dbReference type="Pfam" id="PF00271">
    <property type="entry name" value="Helicase_C"/>
    <property type="match status" value="1"/>
</dbReference>
<evidence type="ECO:0000259" key="6">
    <source>
        <dbReference type="PROSITE" id="PS51192"/>
    </source>
</evidence>
<dbReference type="InterPro" id="IPR050615">
    <property type="entry name" value="ATP-dep_DNA_Helicase"/>
</dbReference>
<proteinExistence type="predicted"/>
<accession>A0ABU4D5U3</accession>
<dbReference type="PANTHER" id="PTHR11274:SF0">
    <property type="entry name" value="GENERAL TRANSCRIPTION AND DNA REPAIR FACTOR IIH HELICASE SUBUNIT XPB"/>
    <property type="match status" value="1"/>
</dbReference>
<dbReference type="InterPro" id="IPR006935">
    <property type="entry name" value="Helicase/UvrB_N"/>
</dbReference>
<dbReference type="InterPro" id="IPR001650">
    <property type="entry name" value="Helicase_C-like"/>
</dbReference>
<evidence type="ECO:0000256" key="5">
    <source>
        <dbReference type="SAM" id="MobiDB-lite"/>
    </source>
</evidence>
<dbReference type="GO" id="GO:0004386">
    <property type="term" value="F:helicase activity"/>
    <property type="evidence" value="ECO:0007669"/>
    <property type="project" value="UniProtKB-KW"/>
</dbReference>
<feature type="region of interest" description="Disordered" evidence="5">
    <location>
        <begin position="435"/>
        <end position="489"/>
    </location>
</feature>
<dbReference type="EC" id="3.6.4.-" evidence="8"/>
<dbReference type="InterPro" id="IPR014001">
    <property type="entry name" value="Helicase_ATP-bd"/>
</dbReference>
<dbReference type="Proteomes" id="UP001186104">
    <property type="component" value="Unassembled WGS sequence"/>
</dbReference>